<sequence>MAKAIYVLKIRMFRSHVENDNAEGKGLEESLSSSFSSTRARGWRRGWRPKLRTTTSNLVKDLHHFQEINGAIGKTTSPQIFPPSLVPRRRLVGCLFLGEDQHGGKKKIAEETRKGKGPRPNPVQTRLRIKLINPRSPTHLQRLCSRGSPSSHRHLLSLFPPCGRGEANPAYQKGVSPVKNLQRHKRRGRAWGGDDFIVQNDPPNQG</sequence>
<dbReference type="EMBL" id="JACEEZ010006665">
    <property type="protein sequence ID" value="KAG0724607.1"/>
    <property type="molecule type" value="Genomic_DNA"/>
</dbReference>
<keyword evidence="3" id="KW-1185">Reference proteome</keyword>
<dbReference type="Proteomes" id="UP000770661">
    <property type="component" value="Unassembled WGS sequence"/>
</dbReference>
<evidence type="ECO:0000256" key="1">
    <source>
        <dbReference type="SAM" id="MobiDB-lite"/>
    </source>
</evidence>
<evidence type="ECO:0000313" key="3">
    <source>
        <dbReference type="Proteomes" id="UP000770661"/>
    </source>
</evidence>
<name>A0A8J5D003_CHIOP</name>
<dbReference type="AlphaFoldDB" id="A0A8J5D003"/>
<accession>A0A8J5D003</accession>
<gene>
    <name evidence="2" type="ORF">GWK47_040285</name>
</gene>
<organism evidence="2 3">
    <name type="scientific">Chionoecetes opilio</name>
    <name type="common">Atlantic snow crab</name>
    <name type="synonym">Cancer opilio</name>
    <dbReference type="NCBI Taxonomy" id="41210"/>
    <lineage>
        <taxon>Eukaryota</taxon>
        <taxon>Metazoa</taxon>
        <taxon>Ecdysozoa</taxon>
        <taxon>Arthropoda</taxon>
        <taxon>Crustacea</taxon>
        <taxon>Multicrustacea</taxon>
        <taxon>Malacostraca</taxon>
        <taxon>Eumalacostraca</taxon>
        <taxon>Eucarida</taxon>
        <taxon>Decapoda</taxon>
        <taxon>Pleocyemata</taxon>
        <taxon>Brachyura</taxon>
        <taxon>Eubrachyura</taxon>
        <taxon>Majoidea</taxon>
        <taxon>Majidae</taxon>
        <taxon>Chionoecetes</taxon>
    </lineage>
</organism>
<comment type="caution">
    <text evidence="2">The sequence shown here is derived from an EMBL/GenBank/DDBJ whole genome shotgun (WGS) entry which is preliminary data.</text>
</comment>
<reference evidence="2" key="1">
    <citation type="submission" date="2020-07" db="EMBL/GenBank/DDBJ databases">
        <title>The High-quality genome of the commercially important snow crab, Chionoecetes opilio.</title>
        <authorList>
            <person name="Jeong J.-H."/>
            <person name="Ryu S."/>
        </authorList>
    </citation>
    <scope>NUCLEOTIDE SEQUENCE</scope>
    <source>
        <strain evidence="2">MADBK_172401_WGS</strain>
        <tissue evidence="2">Digestive gland</tissue>
    </source>
</reference>
<protein>
    <submittedName>
        <fullName evidence="2">Uncharacterized protein</fullName>
    </submittedName>
</protein>
<feature type="region of interest" description="Disordered" evidence="1">
    <location>
        <begin position="177"/>
        <end position="206"/>
    </location>
</feature>
<evidence type="ECO:0000313" key="2">
    <source>
        <dbReference type="EMBL" id="KAG0724607.1"/>
    </source>
</evidence>
<proteinExistence type="predicted"/>